<proteinExistence type="predicted"/>
<feature type="domain" description="Anti-sigma K factor RskA C-terminal" evidence="2">
    <location>
        <begin position="113"/>
        <end position="234"/>
    </location>
</feature>
<reference evidence="3 4" key="1">
    <citation type="submission" date="2018-04" db="EMBL/GenBank/DDBJ databases">
        <title>Genomic Encyclopedia of Archaeal and Bacterial Type Strains, Phase II (KMG-II): from individual species to whole genera.</title>
        <authorList>
            <person name="Goeker M."/>
        </authorList>
    </citation>
    <scope>NUCLEOTIDE SEQUENCE [LARGE SCALE GENOMIC DNA]</scope>
    <source>
        <strain evidence="3 4">DSM 21823</strain>
    </source>
</reference>
<evidence type="ECO:0000313" key="4">
    <source>
        <dbReference type="Proteomes" id="UP000244224"/>
    </source>
</evidence>
<name>A0A2T6A7G3_9RHOB</name>
<evidence type="ECO:0000313" key="3">
    <source>
        <dbReference type="EMBL" id="PTX39747.1"/>
    </source>
</evidence>
<organism evidence="3 4">
    <name type="scientific">Gemmobacter caeni</name>
    <dbReference type="NCBI Taxonomy" id="589035"/>
    <lineage>
        <taxon>Bacteria</taxon>
        <taxon>Pseudomonadati</taxon>
        <taxon>Pseudomonadota</taxon>
        <taxon>Alphaproteobacteria</taxon>
        <taxon>Rhodobacterales</taxon>
        <taxon>Paracoccaceae</taxon>
        <taxon>Gemmobacter</taxon>
    </lineage>
</organism>
<dbReference type="Pfam" id="PF10099">
    <property type="entry name" value="RskA_C"/>
    <property type="match status" value="1"/>
</dbReference>
<dbReference type="AlphaFoldDB" id="A0A2T6A7G3"/>
<dbReference type="InterPro" id="IPR018764">
    <property type="entry name" value="RskA_C"/>
</dbReference>
<sequence length="245" mass="25732">MTQRPLPDLIDDVVMGLADAADVARLQSLASRDPAIADALERTRQKFSPLDATADTLPLPEGFWARIEAGIVQGVDPEATSAPEAIPQSAAAAIDLDTARGRIRRWQISALTGIAASMALAAVLGWSLLSQPAPAVMAVLLNSDGAAVALIESMADNTTRVILLERPDVPSDQVMQVWTKPDDSGPPVSLGLLETGRSQTLHLEGFPAPHALQLYEITAEPARGSPTNLPTGPILGKGLAKVPIH</sequence>
<dbReference type="Proteomes" id="UP000244224">
    <property type="component" value="Unassembled WGS sequence"/>
</dbReference>
<dbReference type="EMBL" id="QBKP01000037">
    <property type="protein sequence ID" value="PTX39747.1"/>
    <property type="molecule type" value="Genomic_DNA"/>
</dbReference>
<dbReference type="GO" id="GO:0005886">
    <property type="term" value="C:plasma membrane"/>
    <property type="evidence" value="ECO:0007669"/>
    <property type="project" value="InterPro"/>
</dbReference>
<protein>
    <submittedName>
        <fullName evidence="3">Anti-sigma-K factor RskA</fullName>
    </submittedName>
</protein>
<keyword evidence="1" id="KW-0472">Membrane</keyword>
<feature type="transmembrane region" description="Helical" evidence="1">
    <location>
        <begin position="108"/>
        <end position="129"/>
    </location>
</feature>
<evidence type="ECO:0000256" key="1">
    <source>
        <dbReference type="SAM" id="Phobius"/>
    </source>
</evidence>
<comment type="caution">
    <text evidence="3">The sequence shown here is derived from an EMBL/GenBank/DDBJ whole genome shotgun (WGS) entry which is preliminary data.</text>
</comment>
<keyword evidence="1" id="KW-0812">Transmembrane</keyword>
<keyword evidence="1" id="KW-1133">Transmembrane helix</keyword>
<accession>A0A2T6A7G3</accession>
<gene>
    <name evidence="3" type="ORF">C8N34_1379</name>
</gene>
<dbReference type="OrthoDB" id="9816387at2"/>
<dbReference type="RefSeq" id="WP_108130928.1">
    <property type="nucleotide sequence ID" value="NZ_QBKP01000037.1"/>
</dbReference>
<keyword evidence="4" id="KW-1185">Reference proteome</keyword>
<evidence type="ECO:0000259" key="2">
    <source>
        <dbReference type="Pfam" id="PF10099"/>
    </source>
</evidence>